<name>A0AAD6V7I6_9AGAR</name>
<accession>A0AAD6V7I6</accession>
<evidence type="ECO:0000313" key="1">
    <source>
        <dbReference type="EMBL" id="KAJ7205028.1"/>
    </source>
</evidence>
<dbReference type="AlphaFoldDB" id="A0AAD6V7I6"/>
<reference evidence="1" key="1">
    <citation type="submission" date="2023-03" db="EMBL/GenBank/DDBJ databases">
        <title>Massive genome expansion in bonnet fungi (Mycena s.s.) driven by repeated elements and novel gene families across ecological guilds.</title>
        <authorList>
            <consortium name="Lawrence Berkeley National Laboratory"/>
            <person name="Harder C.B."/>
            <person name="Miyauchi S."/>
            <person name="Viragh M."/>
            <person name="Kuo A."/>
            <person name="Thoen E."/>
            <person name="Andreopoulos B."/>
            <person name="Lu D."/>
            <person name="Skrede I."/>
            <person name="Drula E."/>
            <person name="Henrissat B."/>
            <person name="Morin E."/>
            <person name="Kohler A."/>
            <person name="Barry K."/>
            <person name="LaButti K."/>
            <person name="Morin E."/>
            <person name="Salamov A."/>
            <person name="Lipzen A."/>
            <person name="Mereny Z."/>
            <person name="Hegedus B."/>
            <person name="Baldrian P."/>
            <person name="Stursova M."/>
            <person name="Weitz H."/>
            <person name="Taylor A."/>
            <person name="Grigoriev I.V."/>
            <person name="Nagy L.G."/>
            <person name="Martin F."/>
            <person name="Kauserud H."/>
        </authorList>
    </citation>
    <scope>NUCLEOTIDE SEQUENCE</scope>
    <source>
        <strain evidence="1">9144</strain>
    </source>
</reference>
<sequence length="86" mass="9954">METRLRVVRFGGVVYLLEACGRSLQSEENGRRRDPELLTYNTMFNSGHKNTWCQAELDEYVTDHPIDKTGLDDAVFLRAHAERLIQ</sequence>
<comment type="caution">
    <text evidence="1">The sequence shown here is derived from an EMBL/GenBank/DDBJ whole genome shotgun (WGS) entry which is preliminary data.</text>
</comment>
<gene>
    <name evidence="1" type="ORF">GGX14DRAFT_569178</name>
</gene>
<protein>
    <submittedName>
        <fullName evidence="1">Uncharacterized protein</fullName>
    </submittedName>
</protein>
<dbReference type="Proteomes" id="UP001219525">
    <property type="component" value="Unassembled WGS sequence"/>
</dbReference>
<organism evidence="1 2">
    <name type="scientific">Mycena pura</name>
    <dbReference type="NCBI Taxonomy" id="153505"/>
    <lineage>
        <taxon>Eukaryota</taxon>
        <taxon>Fungi</taxon>
        <taxon>Dikarya</taxon>
        <taxon>Basidiomycota</taxon>
        <taxon>Agaricomycotina</taxon>
        <taxon>Agaricomycetes</taxon>
        <taxon>Agaricomycetidae</taxon>
        <taxon>Agaricales</taxon>
        <taxon>Marasmiineae</taxon>
        <taxon>Mycenaceae</taxon>
        <taxon>Mycena</taxon>
    </lineage>
</organism>
<proteinExistence type="predicted"/>
<keyword evidence="2" id="KW-1185">Reference proteome</keyword>
<evidence type="ECO:0000313" key="2">
    <source>
        <dbReference type="Proteomes" id="UP001219525"/>
    </source>
</evidence>
<dbReference type="EMBL" id="JARJCW010000045">
    <property type="protein sequence ID" value="KAJ7205028.1"/>
    <property type="molecule type" value="Genomic_DNA"/>
</dbReference>